<keyword evidence="1" id="KW-0472">Membrane</keyword>
<evidence type="ECO:0000256" key="1">
    <source>
        <dbReference type="SAM" id="Phobius"/>
    </source>
</evidence>
<dbReference type="AlphaFoldDB" id="A0A1F5RX06"/>
<keyword evidence="1" id="KW-0812">Transmembrane</keyword>
<comment type="caution">
    <text evidence="2">The sequence shown here is derived from an EMBL/GenBank/DDBJ whole genome shotgun (WGS) entry which is preliminary data.</text>
</comment>
<gene>
    <name evidence="2" type="ORF">A3I35_01670</name>
</gene>
<evidence type="ECO:0000313" key="3">
    <source>
        <dbReference type="Proteomes" id="UP000177878"/>
    </source>
</evidence>
<protein>
    <submittedName>
        <fullName evidence="2">Uncharacterized protein</fullName>
    </submittedName>
</protein>
<dbReference type="Proteomes" id="UP000177878">
    <property type="component" value="Unassembled WGS sequence"/>
</dbReference>
<feature type="transmembrane region" description="Helical" evidence="1">
    <location>
        <begin position="20"/>
        <end position="38"/>
    </location>
</feature>
<feature type="transmembrane region" description="Helical" evidence="1">
    <location>
        <begin position="50"/>
        <end position="73"/>
    </location>
</feature>
<accession>A0A1F5RX06</accession>
<feature type="transmembrane region" description="Helical" evidence="1">
    <location>
        <begin position="79"/>
        <end position="100"/>
    </location>
</feature>
<proteinExistence type="predicted"/>
<organism evidence="2 3">
    <name type="scientific">Candidatus Falkowbacteria bacterium RIFCSPLOWO2_02_FULL_45_15</name>
    <dbReference type="NCBI Taxonomy" id="1797988"/>
    <lineage>
        <taxon>Bacteria</taxon>
        <taxon>Candidatus Falkowiibacteriota</taxon>
    </lineage>
</organism>
<evidence type="ECO:0000313" key="2">
    <source>
        <dbReference type="EMBL" id="OGF18964.1"/>
    </source>
</evidence>
<keyword evidence="1" id="KW-1133">Transmembrane helix</keyword>
<reference evidence="2 3" key="1">
    <citation type="journal article" date="2016" name="Nat. Commun.">
        <title>Thousands of microbial genomes shed light on interconnected biogeochemical processes in an aquifer system.</title>
        <authorList>
            <person name="Anantharaman K."/>
            <person name="Brown C.T."/>
            <person name="Hug L.A."/>
            <person name="Sharon I."/>
            <person name="Castelle C.J."/>
            <person name="Probst A.J."/>
            <person name="Thomas B.C."/>
            <person name="Singh A."/>
            <person name="Wilkins M.J."/>
            <person name="Karaoz U."/>
            <person name="Brodie E.L."/>
            <person name="Williams K.H."/>
            <person name="Hubbard S.S."/>
            <person name="Banfield J.F."/>
        </authorList>
    </citation>
    <scope>NUCLEOTIDE SEQUENCE [LARGE SCALE GENOMIC DNA]</scope>
</reference>
<feature type="transmembrane region" description="Helical" evidence="1">
    <location>
        <begin position="138"/>
        <end position="157"/>
    </location>
</feature>
<name>A0A1F5RX06_9BACT</name>
<dbReference type="EMBL" id="MFFV01000041">
    <property type="protein sequence ID" value="OGF18964.1"/>
    <property type="molecule type" value="Genomic_DNA"/>
</dbReference>
<sequence>MFLTVHSTLGVVIGGYLPNPFTAFLVGLISHYVFDIIPHGDEVKLGKLSLAGMAWAAIIDQAILLLNFMLLAYFKTADVFTPIVIAAVIGAILPDWLMAIHRLSEEWDNRFARALHRLIDPLQNFHYYLHVNLLPYEIPFSLGLILQIIFLAGMWIVI</sequence>